<protein>
    <recommendedName>
        <fullName evidence="4">Secreted protein</fullName>
    </recommendedName>
</protein>
<evidence type="ECO:0000313" key="3">
    <source>
        <dbReference type="Proteomes" id="UP000670092"/>
    </source>
</evidence>
<dbReference type="Proteomes" id="UP000670092">
    <property type="component" value="Unassembled WGS sequence"/>
</dbReference>
<sequence length="97" mass="11057">MNIFILLLFTFNTVFCTVLSSELSFQHHIPSELTHSRKVTVNQKRNQFNRSIFSRYDFCSTQPCQSHADCNRPGAPPECPACVTVPGSPLFVRICDY</sequence>
<feature type="chain" id="PRO_5034426401" description="Secreted protein" evidence="1">
    <location>
        <begin position="21"/>
        <end position="97"/>
    </location>
</feature>
<dbReference type="VEuPathDB" id="FungiDB:I7I52_11073"/>
<comment type="caution">
    <text evidence="2">The sequence shown here is derived from an EMBL/GenBank/DDBJ whole genome shotgun (WGS) entry which is preliminary data.</text>
</comment>
<evidence type="ECO:0000256" key="1">
    <source>
        <dbReference type="SAM" id="SignalP"/>
    </source>
</evidence>
<feature type="signal peptide" evidence="1">
    <location>
        <begin position="1"/>
        <end position="20"/>
    </location>
</feature>
<evidence type="ECO:0008006" key="4">
    <source>
        <dbReference type="Google" id="ProtNLM"/>
    </source>
</evidence>
<proteinExistence type="predicted"/>
<accession>A0A8H7YCW2</accession>
<dbReference type="EMBL" id="JAEVHI010000007">
    <property type="protein sequence ID" value="KAG5287337.1"/>
    <property type="molecule type" value="Genomic_DNA"/>
</dbReference>
<name>A0A8H7YCW2_AJECA</name>
<dbReference type="AlphaFoldDB" id="A0A8H7YCW2"/>
<gene>
    <name evidence="2" type="ORF">I7I52_11073</name>
</gene>
<organism evidence="2 3">
    <name type="scientific">Ajellomyces capsulatus</name>
    <name type="common">Darling's disease fungus</name>
    <name type="synonym">Histoplasma capsulatum</name>
    <dbReference type="NCBI Taxonomy" id="5037"/>
    <lineage>
        <taxon>Eukaryota</taxon>
        <taxon>Fungi</taxon>
        <taxon>Dikarya</taxon>
        <taxon>Ascomycota</taxon>
        <taxon>Pezizomycotina</taxon>
        <taxon>Eurotiomycetes</taxon>
        <taxon>Eurotiomycetidae</taxon>
        <taxon>Onygenales</taxon>
        <taxon>Ajellomycetaceae</taxon>
        <taxon>Histoplasma</taxon>
    </lineage>
</organism>
<evidence type="ECO:0000313" key="2">
    <source>
        <dbReference type="EMBL" id="KAG5287337.1"/>
    </source>
</evidence>
<reference evidence="2 3" key="1">
    <citation type="submission" date="2021-01" db="EMBL/GenBank/DDBJ databases">
        <title>Chromosome-level genome assembly of a human fungal pathogen reveals clustering of transcriptionally co-regulated genes.</title>
        <authorList>
            <person name="Voorhies M."/>
            <person name="Cohen S."/>
            <person name="Shea T.P."/>
            <person name="Petrus S."/>
            <person name="Munoz J.F."/>
            <person name="Poplawski S."/>
            <person name="Goldman W.E."/>
            <person name="Michael T."/>
            <person name="Cuomo C.A."/>
            <person name="Sil A."/>
            <person name="Beyhan S."/>
        </authorList>
    </citation>
    <scope>NUCLEOTIDE SEQUENCE [LARGE SCALE GENOMIC DNA]</scope>
    <source>
        <strain evidence="2 3">G184AR</strain>
    </source>
</reference>
<keyword evidence="1" id="KW-0732">Signal</keyword>